<comment type="caution">
    <text evidence="1">The sequence shown here is derived from an EMBL/GenBank/DDBJ whole genome shotgun (WGS) entry which is preliminary data.</text>
</comment>
<evidence type="ECO:0000313" key="2">
    <source>
        <dbReference type="Proteomes" id="UP001060215"/>
    </source>
</evidence>
<name>A0ACC0GVP1_9ERIC</name>
<organism evidence="1 2">
    <name type="scientific">Camellia lanceoleosa</name>
    <dbReference type="NCBI Taxonomy" id="1840588"/>
    <lineage>
        <taxon>Eukaryota</taxon>
        <taxon>Viridiplantae</taxon>
        <taxon>Streptophyta</taxon>
        <taxon>Embryophyta</taxon>
        <taxon>Tracheophyta</taxon>
        <taxon>Spermatophyta</taxon>
        <taxon>Magnoliopsida</taxon>
        <taxon>eudicotyledons</taxon>
        <taxon>Gunneridae</taxon>
        <taxon>Pentapetalae</taxon>
        <taxon>asterids</taxon>
        <taxon>Ericales</taxon>
        <taxon>Theaceae</taxon>
        <taxon>Camellia</taxon>
    </lineage>
</organism>
<accession>A0ACC0GVP1</accession>
<keyword evidence="2" id="KW-1185">Reference proteome</keyword>
<protein>
    <submittedName>
        <fullName evidence="1">DNA topoisomerase 3-alpha</fullName>
    </submittedName>
</protein>
<dbReference type="EMBL" id="CM045766">
    <property type="protein sequence ID" value="KAI8004789.1"/>
    <property type="molecule type" value="Genomic_DNA"/>
</dbReference>
<gene>
    <name evidence="1" type="ORF">LOK49_LG08G01637</name>
</gene>
<reference evidence="1 2" key="1">
    <citation type="journal article" date="2022" name="Plant J.">
        <title>Chromosome-level genome of Camellia lanceoleosa provides a valuable resource for understanding genome evolution and self-incompatibility.</title>
        <authorList>
            <person name="Gong W."/>
            <person name="Xiao S."/>
            <person name="Wang L."/>
            <person name="Liao Z."/>
            <person name="Chang Y."/>
            <person name="Mo W."/>
            <person name="Hu G."/>
            <person name="Li W."/>
            <person name="Zhao G."/>
            <person name="Zhu H."/>
            <person name="Hu X."/>
            <person name="Ji K."/>
            <person name="Xiang X."/>
            <person name="Song Q."/>
            <person name="Yuan D."/>
            <person name="Jin S."/>
            <person name="Zhang L."/>
        </authorList>
    </citation>
    <scope>NUCLEOTIDE SEQUENCE [LARGE SCALE GENOMIC DNA]</scope>
    <source>
        <strain evidence="1">SQ_2022a</strain>
    </source>
</reference>
<dbReference type="Proteomes" id="UP001060215">
    <property type="component" value="Chromosome 9"/>
</dbReference>
<proteinExistence type="predicted"/>
<sequence length="95" mass="11243">MEDLRCICCGRQRVIQTSWTDANPDRRFFSCPTNGCNQFTWVDPSICSRAVQIIPRLLKKVNKLEARLQTRNRERKLYICLVASWCIILSMWFVM</sequence>
<evidence type="ECO:0000313" key="1">
    <source>
        <dbReference type="EMBL" id="KAI8004789.1"/>
    </source>
</evidence>